<keyword evidence="1" id="KW-0812">Transmembrane</keyword>
<dbReference type="EMBL" id="CP144914">
    <property type="protein sequence ID" value="WWD80299.1"/>
    <property type="molecule type" value="Genomic_DNA"/>
</dbReference>
<dbReference type="OrthoDB" id="2960907at2"/>
<dbReference type="Proteomes" id="UP000321816">
    <property type="component" value="Chromosome"/>
</dbReference>
<evidence type="ECO:0000256" key="1">
    <source>
        <dbReference type="SAM" id="Phobius"/>
    </source>
</evidence>
<feature type="transmembrane region" description="Helical" evidence="1">
    <location>
        <begin position="316"/>
        <end position="334"/>
    </location>
</feature>
<protein>
    <recommendedName>
        <fullName evidence="4">Citrate transporter-like domain-containing protein</fullName>
    </recommendedName>
</protein>
<feature type="transmembrane region" description="Helical" evidence="1">
    <location>
        <begin position="354"/>
        <end position="376"/>
    </location>
</feature>
<feature type="transmembrane region" description="Helical" evidence="1">
    <location>
        <begin position="173"/>
        <end position="200"/>
    </location>
</feature>
<accession>A0A5C7FC62</accession>
<feature type="transmembrane region" description="Helical" evidence="1">
    <location>
        <begin position="437"/>
        <end position="454"/>
    </location>
</feature>
<evidence type="ECO:0008006" key="4">
    <source>
        <dbReference type="Google" id="ProtNLM"/>
    </source>
</evidence>
<reference evidence="2 3" key="1">
    <citation type="submission" date="2024-01" db="EMBL/GenBank/DDBJ databases">
        <title>Complete Genome Sequence of Alkalicoccus halolimnae BZ-SZ-XJ29T, a Moderately Halophilic Bacterium Isolated from a Salt Lake.</title>
        <authorList>
            <person name="Zhao B."/>
        </authorList>
    </citation>
    <scope>NUCLEOTIDE SEQUENCE [LARGE SCALE GENOMIC DNA]</scope>
    <source>
        <strain evidence="2 3">BZ-SZ-XJ29</strain>
    </source>
</reference>
<feature type="transmembrane region" description="Helical" evidence="1">
    <location>
        <begin position="60"/>
        <end position="78"/>
    </location>
</feature>
<name>A0A5C7FC62_9BACI</name>
<feature type="transmembrane region" description="Helical" evidence="1">
    <location>
        <begin position="7"/>
        <end position="27"/>
    </location>
</feature>
<sequence length="455" mass="51518">MNHSGRYLFIVYTFVLIIYIANIFLEIRLLDDFLNISAVILLIISFPGAPRLFKILGTGFMAVGFYFHFSVGGTLWEIPSLLTDNYSLLGLLLMLPWMKSVVESGRFDRHIARILERKAGDLGMLYPRSLFTSVLLTSFLNLSAAPITQGVLRKNLKDMSQRVRNSFISKASLRGTSIALVWSPLEVLIALTIFITGAAYVELLPWLLLTALLMFITDAVWNRFAWRKYKLNTEHMLELSGKEMRIIAGKMMHMLTALSLFLAAVIILGNITGLDFILTVTLVIFPFALLWSFWLKRHRRFLILGWHTWKEKTNKMQNFFVLFISLSFFANTLAETDLLELLRTPINTFADYPLIIFMIIQGSFIFMSLFGVHPIATIGILSGVTPVILEIISPMSFSILLITSSIATLTVNTYGLFVQMTAINTGENPYRITWNNLPFAAVYCLIGMGVAYLLL</sequence>
<evidence type="ECO:0000313" key="3">
    <source>
        <dbReference type="Proteomes" id="UP000321816"/>
    </source>
</evidence>
<keyword evidence="1" id="KW-1133">Transmembrane helix</keyword>
<dbReference type="AlphaFoldDB" id="A0A5C7FC62"/>
<feature type="transmembrane region" description="Helical" evidence="1">
    <location>
        <begin position="206"/>
        <end position="226"/>
    </location>
</feature>
<gene>
    <name evidence="2" type="ORF">FTX54_001650</name>
</gene>
<proteinExistence type="predicted"/>
<dbReference type="KEGG" id="ahal:FTX54_001650"/>
<keyword evidence="1" id="KW-0472">Membrane</keyword>
<evidence type="ECO:0000313" key="2">
    <source>
        <dbReference type="EMBL" id="WWD80299.1"/>
    </source>
</evidence>
<keyword evidence="3" id="KW-1185">Reference proteome</keyword>
<feature type="transmembrane region" description="Helical" evidence="1">
    <location>
        <begin position="247"/>
        <end position="270"/>
    </location>
</feature>
<dbReference type="RefSeq" id="WP_147804196.1">
    <property type="nucleotide sequence ID" value="NZ_CP144914.1"/>
</dbReference>
<feature type="transmembrane region" description="Helical" evidence="1">
    <location>
        <begin position="33"/>
        <end position="53"/>
    </location>
</feature>
<feature type="transmembrane region" description="Helical" evidence="1">
    <location>
        <begin position="130"/>
        <end position="152"/>
    </location>
</feature>
<organism evidence="2 3">
    <name type="scientific">Alkalicoccus halolimnae</name>
    <dbReference type="NCBI Taxonomy" id="1667239"/>
    <lineage>
        <taxon>Bacteria</taxon>
        <taxon>Bacillati</taxon>
        <taxon>Bacillota</taxon>
        <taxon>Bacilli</taxon>
        <taxon>Bacillales</taxon>
        <taxon>Bacillaceae</taxon>
        <taxon>Alkalicoccus</taxon>
    </lineage>
</organism>
<feature type="transmembrane region" description="Helical" evidence="1">
    <location>
        <begin position="397"/>
        <end position="417"/>
    </location>
</feature>
<feature type="transmembrane region" description="Helical" evidence="1">
    <location>
        <begin position="276"/>
        <end position="295"/>
    </location>
</feature>